<dbReference type="EMBL" id="MKKU01000434">
    <property type="protein sequence ID" value="RNF12706.1"/>
    <property type="molecule type" value="Genomic_DNA"/>
</dbReference>
<accession>A0A422P4R0</accession>
<dbReference type="PANTHER" id="PTHR37541">
    <property type="entry name" value="SRP40_C DOMAIN-CONTAINING PROTEIN"/>
    <property type="match status" value="1"/>
</dbReference>
<dbReference type="RefSeq" id="XP_029226599.1">
    <property type="nucleotide sequence ID" value="XM_029373295.1"/>
</dbReference>
<evidence type="ECO:0000313" key="2">
    <source>
        <dbReference type="EMBL" id="RNF12706.1"/>
    </source>
</evidence>
<comment type="caution">
    <text evidence="2">The sequence shown here is derived from an EMBL/GenBank/DDBJ whole genome shotgun (WGS) entry which is preliminary data.</text>
</comment>
<reference evidence="2 3" key="1">
    <citation type="journal article" date="2018" name="BMC Genomics">
        <title>Genomic comparison of Trypanosoma conorhini and Trypanosoma rangeli to Trypanosoma cruzi strains of high and low virulence.</title>
        <authorList>
            <person name="Bradwell K.R."/>
            <person name="Koparde V.N."/>
            <person name="Matveyev A.V."/>
            <person name="Serrano M.G."/>
            <person name="Alves J.M."/>
            <person name="Parikh H."/>
            <person name="Huang B."/>
            <person name="Lee V."/>
            <person name="Espinosa-Alvarez O."/>
            <person name="Ortiz P.A."/>
            <person name="Costa-Martins A.G."/>
            <person name="Teixeira M.M."/>
            <person name="Buck G.A."/>
        </authorList>
    </citation>
    <scope>NUCLEOTIDE SEQUENCE [LARGE SCALE GENOMIC DNA]</scope>
    <source>
        <strain evidence="2 3">025E</strain>
    </source>
</reference>
<sequence>MTSTVNAAVLKYLEEHHPDVARAFQREASISNRRRRPNGITVEALLASQHAGVKRPRDELLSEDEELVQNKSRTARKAAVPYSSDDDDDEPVRKPAPKANASSAVKPAANKAAVLESSDDDDDEPVRKPAPKANASSAVKPAANKAAVLESSTTTDEPVRKPALKANASSAMKP</sequence>
<evidence type="ECO:0008006" key="4">
    <source>
        <dbReference type="Google" id="ProtNLM"/>
    </source>
</evidence>
<feature type="non-terminal residue" evidence="2">
    <location>
        <position position="174"/>
    </location>
</feature>
<evidence type="ECO:0000256" key="1">
    <source>
        <dbReference type="SAM" id="MobiDB-lite"/>
    </source>
</evidence>
<dbReference type="AlphaFoldDB" id="A0A422P4R0"/>
<name>A0A422P4R0_9TRYP</name>
<dbReference type="PANTHER" id="PTHR37541:SF1">
    <property type="entry name" value="LISH DOMAIN-CONTAINING PROTEIN"/>
    <property type="match status" value="1"/>
</dbReference>
<protein>
    <recommendedName>
        <fullName evidence="4">LisH domain-containing protein</fullName>
    </recommendedName>
</protein>
<dbReference type="OrthoDB" id="10497349at2759"/>
<evidence type="ECO:0000313" key="3">
    <source>
        <dbReference type="Proteomes" id="UP000284403"/>
    </source>
</evidence>
<dbReference type="GeneID" id="40320029"/>
<keyword evidence="3" id="KW-1185">Reference proteome</keyword>
<proteinExistence type="predicted"/>
<gene>
    <name evidence="2" type="ORF">Tco025E_06418</name>
</gene>
<feature type="region of interest" description="Disordered" evidence="1">
    <location>
        <begin position="47"/>
        <end position="174"/>
    </location>
</feature>
<organism evidence="2 3">
    <name type="scientific">Trypanosoma conorhini</name>
    <dbReference type="NCBI Taxonomy" id="83891"/>
    <lineage>
        <taxon>Eukaryota</taxon>
        <taxon>Discoba</taxon>
        <taxon>Euglenozoa</taxon>
        <taxon>Kinetoplastea</taxon>
        <taxon>Metakinetoplastina</taxon>
        <taxon>Trypanosomatida</taxon>
        <taxon>Trypanosomatidae</taxon>
        <taxon>Trypanosoma</taxon>
    </lineage>
</organism>
<dbReference type="Proteomes" id="UP000284403">
    <property type="component" value="Unassembled WGS sequence"/>
</dbReference>